<dbReference type="AlphaFoldDB" id="A0A179FWF6"/>
<organism evidence="1 2">
    <name type="scientific">Purpureocillium lilacinum</name>
    <name type="common">Paecilomyces lilacinus</name>
    <dbReference type="NCBI Taxonomy" id="33203"/>
    <lineage>
        <taxon>Eukaryota</taxon>
        <taxon>Fungi</taxon>
        <taxon>Dikarya</taxon>
        <taxon>Ascomycota</taxon>
        <taxon>Pezizomycotina</taxon>
        <taxon>Sordariomycetes</taxon>
        <taxon>Hypocreomycetidae</taxon>
        <taxon>Hypocreales</taxon>
        <taxon>Ophiocordycipitaceae</taxon>
        <taxon>Purpureocillium</taxon>
    </lineage>
</organism>
<dbReference type="EMBL" id="LSBH01000011">
    <property type="protein sequence ID" value="OAQ69319.1"/>
    <property type="molecule type" value="Genomic_DNA"/>
</dbReference>
<evidence type="ECO:0000313" key="2">
    <source>
        <dbReference type="Proteomes" id="UP000078240"/>
    </source>
</evidence>
<evidence type="ECO:0000313" key="1">
    <source>
        <dbReference type="EMBL" id="OAQ69319.1"/>
    </source>
</evidence>
<accession>A0A179FWF6</accession>
<sequence>MEILLYQDSRGIVVLVIAQTAKSLRNLCRYRCVAFVSGIDALKHRGVCKYHVVLSPAGSLRATTAAGRSHCSRPLTCTGPRLRQCDDAFVMIRLSCLFTMRLMTAHIRPGIDFMFVTLLRRFAVGQEPGRNRPRRSL</sequence>
<protein>
    <submittedName>
        <fullName evidence="1">Uncharacterized protein</fullName>
    </submittedName>
</protein>
<dbReference type="Proteomes" id="UP000078240">
    <property type="component" value="Unassembled WGS sequence"/>
</dbReference>
<reference evidence="1 2" key="1">
    <citation type="submission" date="2016-01" db="EMBL/GenBank/DDBJ databases">
        <title>Biosynthesis of antibiotic leucinostatins and their inhibition on Phytophthora in bio-control Purpureocillium lilacinum.</title>
        <authorList>
            <person name="Wang G."/>
            <person name="Liu Z."/>
            <person name="Lin R."/>
            <person name="Li E."/>
            <person name="Mao Z."/>
            <person name="Ling J."/>
            <person name="Yin W."/>
            <person name="Xie B."/>
        </authorList>
    </citation>
    <scope>NUCLEOTIDE SEQUENCE [LARGE SCALE GENOMIC DNA]</scope>
    <source>
        <strain evidence="1">PLBJ-1</strain>
    </source>
</reference>
<gene>
    <name evidence="1" type="ORF">VFPBJ_10694</name>
</gene>
<name>A0A179FWF6_PURLI</name>
<proteinExistence type="predicted"/>
<comment type="caution">
    <text evidence="1">The sequence shown here is derived from an EMBL/GenBank/DDBJ whole genome shotgun (WGS) entry which is preliminary data.</text>
</comment>